<dbReference type="Pfam" id="PF00621">
    <property type="entry name" value="RhoGEF"/>
    <property type="match status" value="1"/>
</dbReference>
<feature type="coiled-coil region" evidence="1">
    <location>
        <begin position="918"/>
        <end position="945"/>
    </location>
</feature>
<sequence>MRQIDFYGFLLKPIQRICKYPLLLREILKFTDKSDPDYSELERALDRMQRVVSTVNESARRMTTGMRSIIEVQGRFAEKINIANPNRFLVREDVVYVMFMGGSRKSRKLFLFNDIVILARKDWRDKNHVIEKTPLKDLRVSEIIENDALVENGVSTSLLELEIMPTSEYDPPNRYVIATTAINEKVSWLEAYKSLAKHTIKSKQIGDVAMTSSNRDGGDDEDNTDKSSGGNMLSSNSFSKRDNEDEENSGFVARAAVSKNADLMARIRELEQNNILSEQKTNELVKSVAEKDAQISTLESRISAISADLSLATANNVSMDVKIKENDMTIHHKNIALQDLENNLRVYAGTISDMYETEAFQDTTIQALQETILKLELHQNKLQETLSTANQEYSSQYAYTSHLLAKIVERDASLFEKQVQIKQLSQSLAETQSCLELKKTELLDANKQLQHTTLILDSLDKKHQETEQQLEQTVLESRQVSQEKVNIEKQLSIALFNLKSVTMEKEETEKILSEETAALYALKQSNDNTIRELAETQSELNSLILLKEETDKKLTIATHTLNSALVEKDEARHQLEKATIDMNSLGISTAETQRYLSETALKLEEMIREKKTTDSRLADSIASFISLTGEKEKINELLVESNNTIKSISKEKEKLEELLAETNLNLKSLSQDHQKTVKTLSDTGFKLSDALQTLCETKIELTDTTKQLENIQAIVKLKQAEILSITEQLEDRQRTLKTREALLAETQKQLADHEEKTSKLQALTAAERARVGAREATILDLEANLAHAVNANRDRDIKFDGLERQLKETRAHLSETEISQANIQQRMVQRDLYIVDLESGIKELKSKLADSQTECTTLKTKLSQQENMVQDLSKDQRDFKSRLSDSESALTTLQQKFLIKDVKIAELEACLSGVQNSNTVLKQKFNEAEQSLATAQIKINDFQTKVKKTEASLATSVAARATLEAKVADIKAQVITSQEYTTKLERERKDLMAETEGQMHELASLTKEIRQIREALKDAKTDHEKLDAQRVAAHREVSRELAAAEEKWKAMLDKEKRDHASDYAALVAEFQGYRVSTTAELARIRADSDASAKQLTKDNEERLHRVREQSDARIEQIRTAFDHERETALSKLDEERNVKIQRLTQALESTKSMALQTTESLKRSIQETQERLKDREQTLAAKEETLKAKEAEAIRLSMDLRQQAAEILNNEAQIESIKTQYRNTMDNLERDLQDKSLVLLRKESEAVDSAHKASVALERVDSLEKTLQRMQRDFDDRQQNFEDTIEQMHEIETTLRLEITTMSQKVQQLDQLYHDTLEQLELKKALLATAVENNRRDIADTTQLKETIVNHKQLVTQLSQERDNLKIHIRELSDTLDRKTQECCALVSIENQSKETIRNQSKHVHDLELNAEKTIMRVRELEKTIMIQEKTISDIRQGFKETQSEWKERQVQLEVSATKRHEGDLEAQRLRFQSDLESKIQKLEDAHIETVSKLSREAETASKQVEVQKTRFQSQIEELTKANQAHVENKSSFKLQLDKLKKDTDVKLEVLEIELKNKLEQLDLLKKRVWQLETDIVAWRDQNQQLLEAKKEMTQQFNDLMAKTVLMDDELIKSRKLSEDHRELTEKMLADSEEHGAALKALSAAQTELQQAVYTIQKLETSVSSNNKRVSQYVKQLASVQMTLDEIGKIVDIPPFKSNEDFMDTSLTVVQKECKGKIFVRMMDNCYLISVVEAVNQLSYSAKDLTEKIAQEKTKVCEYQDLQRLAEQELSAASGALEAIEDRIKSRDEKALLDLEAAAQKLEARQRVLDATLRDKKQLEANVNTYVSRIATLEHDKNELEQTFIHMYERLKSGRESQALDAKHVAQEISGLLSDKSRLEQNLVEASRQVTLLSEKIYNTEHEQKRQQETFEALQSQKSQTEKLLEEANKTSNVIAIELDHCREKLSSAREEIHELKKEKSELNTRIKSITEKLTEEIGKVKEELIRSSAECTVLRETSKEHTGQVEKLEEKLTRAEQREIELRERTFSLSEELKREKVHNSYTTPTYSLTYGRSNLDYANISIWCVNDASISYSRNSISNTSKSLYTF</sequence>
<evidence type="ECO:0000259" key="3">
    <source>
        <dbReference type="PROSITE" id="PS50010"/>
    </source>
</evidence>
<dbReference type="GO" id="GO:0005085">
    <property type="term" value="F:guanyl-nucleotide exchange factor activity"/>
    <property type="evidence" value="ECO:0007669"/>
    <property type="project" value="InterPro"/>
</dbReference>
<dbReference type="STRING" id="403673.A0A177WG64"/>
<dbReference type="Gene3D" id="1.10.287.1490">
    <property type="match status" value="1"/>
</dbReference>
<dbReference type="Proteomes" id="UP000077115">
    <property type="component" value="Unassembled WGS sequence"/>
</dbReference>
<dbReference type="InterPro" id="IPR035899">
    <property type="entry name" value="DBL_dom_sf"/>
</dbReference>
<dbReference type="PANTHER" id="PTHR45834:SF3">
    <property type="entry name" value="RHO GUANINE NUCLEOTIDE EXCHANGE FACTOR 3, ISOFORM L"/>
    <property type="match status" value="1"/>
</dbReference>
<dbReference type="SUPFAM" id="SSF50729">
    <property type="entry name" value="PH domain-like"/>
    <property type="match status" value="1"/>
</dbReference>
<feature type="coiled-coil region" evidence="1">
    <location>
        <begin position="1002"/>
        <end position="1036"/>
    </location>
</feature>
<dbReference type="OrthoDB" id="2140228at2759"/>
<evidence type="ECO:0000313" key="4">
    <source>
        <dbReference type="EMBL" id="OAJ38684.1"/>
    </source>
</evidence>
<dbReference type="InterPro" id="IPR011993">
    <property type="entry name" value="PH-like_dom_sf"/>
</dbReference>
<proteinExistence type="predicted"/>
<dbReference type="SUPFAM" id="SSF57997">
    <property type="entry name" value="Tropomyosin"/>
    <property type="match status" value="1"/>
</dbReference>
<dbReference type="SUPFAM" id="SSF48065">
    <property type="entry name" value="DBL homology domain (DH-domain)"/>
    <property type="match status" value="1"/>
</dbReference>
<protein>
    <recommendedName>
        <fullName evidence="3">DH domain-containing protein</fullName>
    </recommendedName>
</protein>
<dbReference type="Gene3D" id="2.30.29.30">
    <property type="entry name" value="Pleckstrin-homology domain (PH domain)/Phosphotyrosine-binding domain (PTB)"/>
    <property type="match status" value="1"/>
</dbReference>
<feature type="coiled-coil region" evidence="1">
    <location>
        <begin position="736"/>
        <end position="763"/>
    </location>
</feature>
<feature type="region of interest" description="Disordered" evidence="2">
    <location>
        <begin position="207"/>
        <end position="246"/>
    </location>
</feature>
<evidence type="ECO:0000313" key="5">
    <source>
        <dbReference type="Proteomes" id="UP000077115"/>
    </source>
</evidence>
<dbReference type="InterPro" id="IPR000219">
    <property type="entry name" value="DH_dom"/>
</dbReference>
<feature type="coiled-coil region" evidence="1">
    <location>
        <begin position="638"/>
        <end position="672"/>
    </location>
</feature>
<feature type="coiled-coil region" evidence="1">
    <location>
        <begin position="834"/>
        <end position="875"/>
    </location>
</feature>
<dbReference type="Gene3D" id="1.20.900.10">
    <property type="entry name" value="Dbl homology (DH) domain"/>
    <property type="match status" value="1"/>
</dbReference>
<feature type="coiled-coil region" evidence="1">
    <location>
        <begin position="456"/>
        <end position="483"/>
    </location>
</feature>
<feature type="compositionally biased region" description="Polar residues" evidence="2">
    <location>
        <begin position="226"/>
        <end position="238"/>
    </location>
</feature>
<dbReference type="InterPro" id="IPR053086">
    <property type="entry name" value="RhoGEF_domain"/>
</dbReference>
<feature type="coiled-coil region" evidence="1">
    <location>
        <begin position="1158"/>
        <end position="1280"/>
    </location>
</feature>
<evidence type="ECO:0000256" key="2">
    <source>
        <dbReference type="SAM" id="MobiDB-lite"/>
    </source>
</evidence>
<feature type="coiled-coil region" evidence="1">
    <location>
        <begin position="1763"/>
        <end position="1843"/>
    </location>
</feature>
<dbReference type="EMBL" id="DS022302">
    <property type="protein sequence ID" value="OAJ38684.1"/>
    <property type="molecule type" value="Genomic_DNA"/>
</dbReference>
<dbReference type="PANTHER" id="PTHR45834">
    <property type="entry name" value="RHO GUANINE NUCLEOTIDE EXCHANGE FACTOR 9-RELATED"/>
    <property type="match status" value="1"/>
</dbReference>
<evidence type="ECO:0000256" key="1">
    <source>
        <dbReference type="SAM" id="Coils"/>
    </source>
</evidence>
<keyword evidence="1" id="KW-0175">Coiled coil</keyword>
<feature type="coiled-coil region" evidence="1">
    <location>
        <begin position="1317"/>
        <end position="1424"/>
    </location>
</feature>
<feature type="coiled-coil region" evidence="1">
    <location>
        <begin position="1491"/>
        <end position="1603"/>
    </location>
</feature>
<dbReference type="VEuPathDB" id="FungiDB:BDEG_22593"/>
<reference evidence="4 5" key="2">
    <citation type="submission" date="2016-05" db="EMBL/GenBank/DDBJ databases">
        <title>Lineage-specific infection strategies underlie the spectrum of fungal disease in amphibians.</title>
        <authorList>
            <person name="Cuomo C.A."/>
            <person name="Farrer R.A."/>
            <person name="James T."/>
            <person name="Longcore J."/>
            <person name="Birren B."/>
        </authorList>
    </citation>
    <scope>NUCLEOTIDE SEQUENCE [LARGE SCALE GENOMIC DNA]</scope>
    <source>
        <strain evidence="4 5">JEL423</strain>
    </source>
</reference>
<accession>A0A177WG64</accession>
<dbReference type="PROSITE" id="PS50010">
    <property type="entry name" value="DH_2"/>
    <property type="match status" value="1"/>
</dbReference>
<dbReference type="GO" id="GO:0005829">
    <property type="term" value="C:cytosol"/>
    <property type="evidence" value="ECO:0007669"/>
    <property type="project" value="TreeGrafter"/>
</dbReference>
<feature type="domain" description="DH" evidence="3">
    <location>
        <begin position="1"/>
        <end position="58"/>
    </location>
</feature>
<organism evidence="4 5">
    <name type="scientific">Batrachochytrium dendrobatidis (strain JEL423)</name>
    <dbReference type="NCBI Taxonomy" id="403673"/>
    <lineage>
        <taxon>Eukaryota</taxon>
        <taxon>Fungi</taxon>
        <taxon>Fungi incertae sedis</taxon>
        <taxon>Chytridiomycota</taxon>
        <taxon>Chytridiomycota incertae sedis</taxon>
        <taxon>Chytridiomycetes</taxon>
        <taxon>Rhizophydiales</taxon>
        <taxon>Rhizophydiales incertae sedis</taxon>
        <taxon>Batrachochytrium</taxon>
    </lineage>
</organism>
<feature type="coiled-coil region" evidence="1">
    <location>
        <begin position="1869"/>
        <end position="2026"/>
    </location>
</feature>
<feature type="coiled-coil region" evidence="1">
    <location>
        <begin position="365"/>
        <end position="392"/>
    </location>
</feature>
<name>A0A177WG64_BATDL</name>
<gene>
    <name evidence="4" type="ORF">BDEG_22593</name>
</gene>
<feature type="coiled-coil region" evidence="1">
    <location>
        <begin position="253"/>
        <end position="280"/>
    </location>
</feature>
<reference evidence="4 5" key="1">
    <citation type="submission" date="2006-10" db="EMBL/GenBank/DDBJ databases">
        <title>The Genome Sequence of Batrachochytrium dendrobatidis JEL423.</title>
        <authorList>
            <consortium name="The Broad Institute Genome Sequencing Platform"/>
            <person name="Birren B."/>
            <person name="Lander E."/>
            <person name="Galagan J."/>
            <person name="Cuomo C."/>
            <person name="Devon K."/>
            <person name="Jaffe D."/>
            <person name="Butler J."/>
            <person name="Alvarez P."/>
            <person name="Gnerre S."/>
            <person name="Grabherr M."/>
            <person name="Kleber M."/>
            <person name="Mauceli E."/>
            <person name="Brockman W."/>
            <person name="Young S."/>
            <person name="LaButti K."/>
            <person name="Sykes S."/>
            <person name="DeCaprio D."/>
            <person name="Crawford M."/>
            <person name="Koehrsen M."/>
            <person name="Engels R."/>
            <person name="Montgomery P."/>
            <person name="Pearson M."/>
            <person name="Howarth C."/>
            <person name="Larson L."/>
            <person name="White J."/>
            <person name="O'Leary S."/>
            <person name="Kodira C."/>
            <person name="Zeng Q."/>
            <person name="Yandava C."/>
            <person name="Alvarado L."/>
            <person name="Longcore J."/>
            <person name="James T."/>
        </authorList>
    </citation>
    <scope>NUCLEOTIDE SEQUENCE [LARGE SCALE GENOMIC DNA]</scope>
    <source>
        <strain evidence="4 5">JEL423</strain>
    </source>
</reference>